<dbReference type="SUPFAM" id="SSF55103">
    <property type="entry name" value="FAD-linked oxidases, C-terminal domain"/>
    <property type="match status" value="1"/>
</dbReference>
<dbReference type="Proteomes" id="UP001050691">
    <property type="component" value="Unassembled WGS sequence"/>
</dbReference>
<feature type="domain" description="FAD-binding PCMH-type" evidence="7">
    <location>
        <begin position="339"/>
        <end position="533"/>
    </location>
</feature>
<keyword evidence="6" id="KW-0732">Signal</keyword>
<evidence type="ECO:0000313" key="8">
    <source>
        <dbReference type="EMBL" id="GJJ11909.1"/>
    </source>
</evidence>
<dbReference type="Gene3D" id="1.10.45.10">
    <property type="entry name" value="Vanillyl-alcohol Oxidase, Chain A, domain 4"/>
    <property type="match status" value="1"/>
</dbReference>
<feature type="signal peptide" evidence="6">
    <location>
        <begin position="1"/>
        <end position="19"/>
    </location>
</feature>
<dbReference type="InterPro" id="IPR004113">
    <property type="entry name" value="FAD-bd_oxidored_4_C"/>
</dbReference>
<dbReference type="GO" id="GO:0005739">
    <property type="term" value="C:mitochondrion"/>
    <property type="evidence" value="ECO:0007669"/>
    <property type="project" value="TreeGrafter"/>
</dbReference>
<reference evidence="8" key="1">
    <citation type="submission" date="2021-10" db="EMBL/GenBank/DDBJ databases">
        <title>De novo Genome Assembly of Clathrus columnatus (Basidiomycota, Fungi) Using Illumina and Nanopore Sequence Data.</title>
        <authorList>
            <person name="Ogiso-Tanaka E."/>
            <person name="Itagaki H."/>
            <person name="Hosoya T."/>
            <person name="Hosaka K."/>
        </authorList>
    </citation>
    <scope>NUCLEOTIDE SEQUENCE</scope>
    <source>
        <strain evidence="8">MO-923</strain>
    </source>
</reference>
<feature type="region of interest" description="Disordered" evidence="5">
    <location>
        <begin position="249"/>
        <end position="275"/>
    </location>
</feature>
<feature type="compositionally biased region" description="Low complexity" evidence="5">
    <location>
        <begin position="109"/>
        <end position="125"/>
    </location>
</feature>
<evidence type="ECO:0000256" key="1">
    <source>
        <dbReference type="ARBA" id="ARBA00001974"/>
    </source>
</evidence>
<protein>
    <recommendedName>
        <fullName evidence="7">FAD-binding PCMH-type domain-containing protein</fullName>
    </recommendedName>
</protein>
<name>A0AAV5ABA6_9AGAM</name>
<dbReference type="Pfam" id="PF02913">
    <property type="entry name" value="FAD-oxidase_C"/>
    <property type="match status" value="1"/>
</dbReference>
<evidence type="ECO:0000256" key="3">
    <source>
        <dbReference type="ARBA" id="ARBA00022827"/>
    </source>
</evidence>
<evidence type="ECO:0000256" key="6">
    <source>
        <dbReference type="SAM" id="SignalP"/>
    </source>
</evidence>
<dbReference type="SUPFAM" id="SSF56176">
    <property type="entry name" value="FAD-binding/transporter-associated domain-like"/>
    <property type="match status" value="1"/>
</dbReference>
<keyword evidence="3" id="KW-0274">FAD</keyword>
<evidence type="ECO:0000256" key="5">
    <source>
        <dbReference type="SAM" id="MobiDB-lite"/>
    </source>
</evidence>
<dbReference type="InterPro" id="IPR016171">
    <property type="entry name" value="Vanillyl_alc_oxidase_C-sub2"/>
</dbReference>
<dbReference type="PANTHER" id="PTHR11748:SF114">
    <property type="entry name" value="ARYL-ALCOHOL OXIDASE VANILLYL-ALCOHOL OXIDASE (AFU_ORTHOLOGUE AFUA_3G09500)-RELATED"/>
    <property type="match status" value="1"/>
</dbReference>
<dbReference type="Gene3D" id="3.30.43.10">
    <property type="entry name" value="Uridine Diphospho-n-acetylenolpyruvylglucosamine Reductase, domain 2"/>
    <property type="match status" value="1"/>
</dbReference>
<evidence type="ECO:0000313" key="9">
    <source>
        <dbReference type="Proteomes" id="UP001050691"/>
    </source>
</evidence>
<dbReference type="Gene3D" id="3.30.465.10">
    <property type="match status" value="1"/>
</dbReference>
<dbReference type="InterPro" id="IPR006094">
    <property type="entry name" value="Oxid_FAD_bind_N"/>
</dbReference>
<dbReference type="EMBL" id="BPWL01000007">
    <property type="protein sequence ID" value="GJJ11909.1"/>
    <property type="molecule type" value="Genomic_DNA"/>
</dbReference>
<gene>
    <name evidence="8" type="ORF">Clacol_006147</name>
</gene>
<keyword evidence="2" id="KW-0285">Flavoprotein</keyword>
<dbReference type="InterPro" id="IPR016170">
    <property type="entry name" value="Cytok_DH_C_sf"/>
</dbReference>
<dbReference type="GO" id="GO:0071949">
    <property type="term" value="F:FAD binding"/>
    <property type="evidence" value="ECO:0007669"/>
    <property type="project" value="InterPro"/>
</dbReference>
<keyword evidence="9" id="KW-1185">Reference proteome</keyword>
<dbReference type="GO" id="GO:1903457">
    <property type="term" value="P:lactate catabolic process"/>
    <property type="evidence" value="ECO:0007669"/>
    <property type="project" value="TreeGrafter"/>
</dbReference>
<evidence type="ECO:0000256" key="4">
    <source>
        <dbReference type="ARBA" id="ARBA00023002"/>
    </source>
</evidence>
<feature type="region of interest" description="Disordered" evidence="5">
    <location>
        <begin position="90"/>
        <end position="128"/>
    </location>
</feature>
<dbReference type="AlphaFoldDB" id="A0AAV5ABA6"/>
<proteinExistence type="predicted"/>
<evidence type="ECO:0000256" key="2">
    <source>
        <dbReference type="ARBA" id="ARBA00022630"/>
    </source>
</evidence>
<accession>A0AAV5ABA6</accession>
<organism evidence="8 9">
    <name type="scientific">Clathrus columnatus</name>
    <dbReference type="NCBI Taxonomy" id="1419009"/>
    <lineage>
        <taxon>Eukaryota</taxon>
        <taxon>Fungi</taxon>
        <taxon>Dikarya</taxon>
        <taxon>Basidiomycota</taxon>
        <taxon>Agaricomycotina</taxon>
        <taxon>Agaricomycetes</taxon>
        <taxon>Phallomycetidae</taxon>
        <taxon>Phallales</taxon>
        <taxon>Clathraceae</taxon>
        <taxon>Clathrus</taxon>
    </lineage>
</organism>
<dbReference type="PROSITE" id="PS51387">
    <property type="entry name" value="FAD_PCMH"/>
    <property type="match status" value="1"/>
</dbReference>
<dbReference type="InterPro" id="IPR016164">
    <property type="entry name" value="FAD-linked_Oxase-like_C"/>
</dbReference>
<dbReference type="InterPro" id="IPR016169">
    <property type="entry name" value="FAD-bd_PCMH_sub2"/>
</dbReference>
<dbReference type="InterPro" id="IPR016166">
    <property type="entry name" value="FAD-bd_PCMH"/>
</dbReference>
<evidence type="ECO:0000259" key="7">
    <source>
        <dbReference type="PROSITE" id="PS51387"/>
    </source>
</evidence>
<comment type="caution">
    <text evidence="8">The sequence shown here is derived from an EMBL/GenBank/DDBJ whole genome shotgun (WGS) entry which is preliminary data.</text>
</comment>
<keyword evidence="4" id="KW-0560">Oxidoreductase</keyword>
<sequence length="1112" mass="121628">MLKAWCLLILLSFTTPLTASSSEGLISITETSNDSPVDVQIQVKADDGDVSLLSVQLQAKVQITSSESKPVVSPASTAFLSDHSLATFTTTSTSTSPINTSLENNVLISRPSSSSSSPSPSSLSSHTSGKNVLFDGSDTTMAFVTDFTGAYSVPTAITTFSVISQSNNTIHSIPSATIPVDDDGATVTTTPIIGTISAGPSITTVITPTGSSNSAPPPNKVLMLSIPNGIPPRLIEEALTIKQKTFSNRTNKKKSLSKDGDEISSRDKLEHDGKLPILPPGVTREVFTKAIVELRNILGGGAEEQTTAAAVVVNDKPLDDGWYLEHPNTHDAFHLYDQEDTVSSATVYPGSVTDVQKIVRWANKYLIPIYPISIGRNLGYGGAAPRVRGSVVIDLGKRMNKVLNIDGGNCSCLVEPGVTYFDLYEAVQKGGYDLWIDTPDLGGGSVLGNALDRGVGYTSYGDHFGNHCGMEVVLPTGDIVRLGMGALPAVEGGDSINPTWQSFQYGYGPYSDGIFTQSNFGIVTKMGFWLMPATEHLTFAITFPREEDFEQIIDIIKPLSARRVFGNVPQIRHAVQELAISGKKRKDVYDNPQEPIPAEVITSVYGPEEQRKDNLKTIRQAFSIIKDAKFVFPDEVPLSHYLHSRVAICAGIPGLTDLNWLQWRPNGSHLFFSPISSVNGQDAQKLYDIVKKRHAEFGFDMMPAFCIAPREMHFIDCLVYDRENADEKRRAVKCMRAMIDDTAKEGYGEYRTHILLADQVAATYNWNNGALMKLNETLKDALDPNGILAPGKAGIWPKRFRDGVQNEERAPPPFIISGVTPSVQLIYQCCQWFGIEVTTLDTLAVIRLCLILRQIRQATRASYTGRINAKPTSFVKDALTTLVVVYGGEAVAAPWLGLTPSFMTSPKFPLLYAFGQLLVEYLPTVPEFSFETEGPFTFLDALTRSYLLTTLLPPMVVKNVDQSVSTSPWALLCSTFLVANGGFFCVNMFSMLSPTGLSLVTPAELEPYGWTTVDLWIAPLITGLWATLTHAQPTWTQLHIMFVSFIHSINGTQYGKTFDESTVLPWSTSDVRSLSAMIIWVCFATRTARNFGVAWWANKSKKESLKSKIKDQ</sequence>
<dbReference type="InterPro" id="IPR036318">
    <property type="entry name" value="FAD-bd_PCMH-like_sf"/>
</dbReference>
<feature type="chain" id="PRO_5043517644" description="FAD-binding PCMH-type domain-containing protein" evidence="6">
    <location>
        <begin position="20"/>
        <end position="1112"/>
    </location>
</feature>
<dbReference type="Gene3D" id="3.40.462.10">
    <property type="entry name" value="FAD-linked oxidases, C-terminal domain"/>
    <property type="match status" value="1"/>
</dbReference>
<dbReference type="PANTHER" id="PTHR11748">
    <property type="entry name" value="D-LACTATE DEHYDROGENASE"/>
    <property type="match status" value="1"/>
</dbReference>
<dbReference type="InterPro" id="IPR016167">
    <property type="entry name" value="FAD-bd_PCMH_sub1"/>
</dbReference>
<feature type="compositionally biased region" description="Basic and acidic residues" evidence="5">
    <location>
        <begin position="256"/>
        <end position="274"/>
    </location>
</feature>
<feature type="compositionally biased region" description="Low complexity" evidence="5">
    <location>
        <begin position="90"/>
        <end position="101"/>
    </location>
</feature>
<dbReference type="GO" id="GO:0008720">
    <property type="term" value="F:D-lactate dehydrogenase (NAD+) activity"/>
    <property type="evidence" value="ECO:0007669"/>
    <property type="project" value="TreeGrafter"/>
</dbReference>
<comment type="cofactor">
    <cofactor evidence="1">
        <name>FAD</name>
        <dbReference type="ChEBI" id="CHEBI:57692"/>
    </cofactor>
</comment>
<dbReference type="GO" id="GO:0004458">
    <property type="term" value="F:D-lactate dehydrogenase (cytochrome) activity"/>
    <property type="evidence" value="ECO:0007669"/>
    <property type="project" value="TreeGrafter"/>
</dbReference>
<dbReference type="Pfam" id="PF01565">
    <property type="entry name" value="FAD_binding_4"/>
    <property type="match status" value="1"/>
</dbReference>